<name>A0A919GJQ9_9ACTN</name>
<organism evidence="2 3">
    <name type="scientific">Streptomyces capitiformicae</name>
    <dbReference type="NCBI Taxonomy" id="2014920"/>
    <lineage>
        <taxon>Bacteria</taxon>
        <taxon>Bacillati</taxon>
        <taxon>Actinomycetota</taxon>
        <taxon>Actinomycetes</taxon>
        <taxon>Kitasatosporales</taxon>
        <taxon>Streptomycetaceae</taxon>
        <taxon>Streptomyces</taxon>
    </lineage>
</organism>
<evidence type="ECO:0008006" key="4">
    <source>
        <dbReference type="Google" id="ProtNLM"/>
    </source>
</evidence>
<sequence>MRQAVCRVRDALDPTAREALLADPDAAVRRAADRQACRTDELRTDQVLAFVEDFERRDVIAVARLPRATAERLMDLDDSYATEALAGNPSLPPELVARLAVDPEHGVRRAVPARPDLTEEQRAAVDYTVERSDGPRSLGWVLALGGDSDALRACNGLRPPSAAPERGRPPGAPGRPRRTARGARGLRGPAVTGPDRRVAARPVTGHGHGGGGHNPVSRWPTCTGSWTTWAYPPDR</sequence>
<reference evidence="2" key="2">
    <citation type="submission" date="2020-09" db="EMBL/GenBank/DDBJ databases">
        <authorList>
            <person name="Sun Q."/>
            <person name="Zhou Y."/>
        </authorList>
    </citation>
    <scope>NUCLEOTIDE SEQUENCE</scope>
    <source>
        <strain evidence="2">CGMCC 4.7403</strain>
    </source>
</reference>
<protein>
    <recommendedName>
        <fullName evidence="4">Leucine rich repeat variant</fullName>
    </recommendedName>
</protein>
<dbReference type="EMBL" id="BNAT01000005">
    <property type="protein sequence ID" value="GHH85757.1"/>
    <property type="molecule type" value="Genomic_DNA"/>
</dbReference>
<proteinExistence type="predicted"/>
<reference evidence="2" key="1">
    <citation type="journal article" date="2014" name="Int. J. Syst. Evol. Microbiol.">
        <title>Complete genome sequence of Corynebacterium casei LMG S-19264T (=DSM 44701T), isolated from a smear-ripened cheese.</title>
        <authorList>
            <consortium name="US DOE Joint Genome Institute (JGI-PGF)"/>
            <person name="Walter F."/>
            <person name="Albersmeier A."/>
            <person name="Kalinowski J."/>
            <person name="Ruckert C."/>
        </authorList>
    </citation>
    <scope>NUCLEOTIDE SEQUENCE</scope>
    <source>
        <strain evidence="2">CGMCC 4.7403</strain>
    </source>
</reference>
<feature type="region of interest" description="Disordered" evidence="1">
    <location>
        <begin position="156"/>
        <end position="235"/>
    </location>
</feature>
<keyword evidence="3" id="KW-1185">Reference proteome</keyword>
<gene>
    <name evidence="2" type="ORF">GCM10017771_20010</name>
</gene>
<evidence type="ECO:0000256" key="1">
    <source>
        <dbReference type="SAM" id="MobiDB-lite"/>
    </source>
</evidence>
<evidence type="ECO:0000313" key="3">
    <source>
        <dbReference type="Proteomes" id="UP000603227"/>
    </source>
</evidence>
<dbReference type="Gene3D" id="1.25.10.10">
    <property type="entry name" value="Leucine-rich Repeat Variant"/>
    <property type="match status" value="1"/>
</dbReference>
<dbReference type="AlphaFoldDB" id="A0A919GJQ9"/>
<dbReference type="InterPro" id="IPR011989">
    <property type="entry name" value="ARM-like"/>
</dbReference>
<accession>A0A919GJQ9</accession>
<comment type="caution">
    <text evidence="2">The sequence shown here is derived from an EMBL/GenBank/DDBJ whole genome shotgun (WGS) entry which is preliminary data.</text>
</comment>
<evidence type="ECO:0000313" key="2">
    <source>
        <dbReference type="EMBL" id="GHH85757.1"/>
    </source>
</evidence>
<dbReference type="Proteomes" id="UP000603227">
    <property type="component" value="Unassembled WGS sequence"/>
</dbReference>